<reference evidence="1" key="1">
    <citation type="submission" date="2015-03" db="EMBL/GenBank/DDBJ databases">
        <authorList>
            <person name="Xie B.-B."/>
            <person name="Rong J.-C."/>
            <person name="Qin Q.-L."/>
            <person name="Zhang Y.-Z."/>
        </authorList>
    </citation>
    <scope>NUCLEOTIDE SEQUENCE</scope>
    <source>
        <strain evidence="1">DSM 14585</strain>
    </source>
</reference>
<keyword evidence="2" id="KW-1185">Reference proteome</keyword>
<dbReference type="EMBL" id="CP011012">
    <property type="protein sequence ID" value="ATC84135.1"/>
    <property type="molecule type" value="Genomic_DNA"/>
</dbReference>
<protein>
    <submittedName>
        <fullName evidence="1">Uncharacterized protein</fullName>
    </submittedName>
</protein>
<name>A0ACA8E1K9_9GAMM</name>
<accession>A0ACA8E1K9</accession>
<organism evidence="1 2">
    <name type="scientific">Pseudoalteromonas agarivorans DSM 14585</name>
    <dbReference type="NCBI Taxonomy" id="1312369"/>
    <lineage>
        <taxon>Bacteria</taxon>
        <taxon>Pseudomonadati</taxon>
        <taxon>Pseudomonadota</taxon>
        <taxon>Gammaproteobacteria</taxon>
        <taxon>Alteromonadales</taxon>
        <taxon>Pseudoalteromonadaceae</taxon>
        <taxon>Pseudoalteromonas</taxon>
    </lineage>
</organism>
<proteinExistence type="predicted"/>
<gene>
    <name evidence="1" type="ORF">PAGA_b0178</name>
</gene>
<evidence type="ECO:0000313" key="1">
    <source>
        <dbReference type="EMBL" id="ATC84135.1"/>
    </source>
</evidence>
<evidence type="ECO:0000313" key="2">
    <source>
        <dbReference type="Proteomes" id="UP000217277"/>
    </source>
</evidence>
<dbReference type="Proteomes" id="UP000217277">
    <property type="component" value="Chromosome II"/>
</dbReference>
<sequence>MPIYALQLAFTLLSVKNIHYFKIFFTYKDHTFHCQIKNKNNYSLTLAPR</sequence>